<organism evidence="15 16">
    <name type="scientific">Providencia manganoxydans</name>
    <dbReference type="NCBI Taxonomy" id="2923283"/>
    <lineage>
        <taxon>Bacteria</taxon>
        <taxon>Pseudomonadati</taxon>
        <taxon>Pseudomonadota</taxon>
        <taxon>Gammaproteobacteria</taxon>
        <taxon>Enterobacterales</taxon>
        <taxon>Morganellaceae</taxon>
        <taxon>Providencia</taxon>
    </lineage>
</organism>
<dbReference type="InterPro" id="IPR013264">
    <property type="entry name" value="DNAG_N"/>
</dbReference>
<dbReference type="InterPro" id="IPR013173">
    <property type="entry name" value="DNA_primase_DnaG_DnaB-bd_dom"/>
</dbReference>
<dbReference type="CDD" id="cd03364">
    <property type="entry name" value="TOPRIM_DnaG_primases"/>
    <property type="match status" value="1"/>
</dbReference>
<keyword evidence="2 12" id="KW-0639">Primosome</keyword>
<dbReference type="SMART" id="SM00766">
    <property type="entry name" value="DnaG_DnaB_bind"/>
    <property type="match status" value="1"/>
</dbReference>
<dbReference type="RefSeq" id="WP_272580686.1">
    <property type="nucleotide sequence ID" value="NZ_CP067099.1"/>
</dbReference>
<dbReference type="EMBL" id="CP067099">
    <property type="protein sequence ID" value="QQO61762.1"/>
    <property type="molecule type" value="Genomic_DNA"/>
</dbReference>
<evidence type="ECO:0000256" key="6">
    <source>
        <dbReference type="ARBA" id="ARBA00022723"/>
    </source>
</evidence>
<dbReference type="EC" id="2.7.7.101" evidence="12"/>
<dbReference type="Pfam" id="PF01807">
    <property type="entry name" value="Zn_ribbon_DnaG"/>
    <property type="match status" value="1"/>
</dbReference>
<evidence type="ECO:0000256" key="7">
    <source>
        <dbReference type="ARBA" id="ARBA00022771"/>
    </source>
</evidence>
<sequence>MAGRIPRSFINDLLARTDIIDLVDAKVPLKKQGKNHHACCPFHNEKTPSFTVNSERQFYYCFGCGAHGNAIDFLMNYDKLDFVEAIEELSALHGLDVPYETGTGTSQIELHQRQNLYQLMEKINLFYHAALSHPSANKAKDYLSQRGLSTEIIEHFSIGFAPAGWDNLLKKFAVNPESRKQLDDAGMLVTNDNGRTYDRFRERVMFPIRDRRGRVIAFGGRVLGDALPKYLNSPETDIFHKGRQLFGLYEATQNSSEIAKLLVVEGYMDVVALAQYGIRYAVASLGTSTTSEHIQLLYRSTDTVICCYDGDRAGREAAWRALEHALPYLTDGRQLRFMFLPDGEDPDSLVRKEGKDAFELRMNDAQTLSSFLFDSLVPQVDLKTQEGRAKFSKLAIPLIKQIPGETLRLYMAQELGNFIGIPDISQVLAMIDRESTEPVSYQAPKLKPTTMRILIALLVQNPNFSEFVPSLEGIAHIQMPGLSLFQELVDVCRSNPGLTTGQLLELYRDNKFANQLEKLATWNDIEIEEIAEKTFKDALNHLFNSALDERFDYLIAKERTEGLTPEERAEVRLITLSRVKI</sequence>
<dbReference type="InterPro" id="IPR036977">
    <property type="entry name" value="DNA_primase_Znf_CHC2"/>
</dbReference>
<evidence type="ECO:0000256" key="11">
    <source>
        <dbReference type="ARBA" id="ARBA00023163"/>
    </source>
</evidence>
<dbReference type="SMART" id="SM00400">
    <property type="entry name" value="ZnF_CHCC"/>
    <property type="match status" value="1"/>
</dbReference>
<dbReference type="SUPFAM" id="SSF57783">
    <property type="entry name" value="Zinc beta-ribbon"/>
    <property type="match status" value="1"/>
</dbReference>
<evidence type="ECO:0000256" key="8">
    <source>
        <dbReference type="ARBA" id="ARBA00022833"/>
    </source>
</evidence>
<dbReference type="InterPro" id="IPR037068">
    <property type="entry name" value="DNA_primase_core_N_sf"/>
</dbReference>
<dbReference type="InterPro" id="IPR019475">
    <property type="entry name" value="DNA_primase_DnaB-bd"/>
</dbReference>
<dbReference type="Gene3D" id="1.10.860.10">
    <property type="entry name" value="DNAb Helicase, Chain A"/>
    <property type="match status" value="1"/>
</dbReference>
<keyword evidence="6 12" id="KW-0479">Metal-binding</keyword>
<dbReference type="PIRSF" id="PIRSF002811">
    <property type="entry name" value="DnaG"/>
    <property type="match status" value="1"/>
</dbReference>
<dbReference type="Pfam" id="PF13155">
    <property type="entry name" value="Toprim_2"/>
    <property type="match status" value="1"/>
</dbReference>
<evidence type="ECO:0000256" key="4">
    <source>
        <dbReference type="ARBA" id="ARBA00022695"/>
    </source>
</evidence>
<keyword evidence="11 12" id="KW-0804">Transcription</keyword>
<dbReference type="Pfam" id="PF10410">
    <property type="entry name" value="DnaB_bind"/>
    <property type="match status" value="1"/>
</dbReference>
<evidence type="ECO:0000256" key="5">
    <source>
        <dbReference type="ARBA" id="ARBA00022705"/>
    </source>
</evidence>
<comment type="subunit">
    <text evidence="12">Monomer. Interacts with DnaB.</text>
</comment>
<dbReference type="NCBIfam" id="TIGR01391">
    <property type="entry name" value="dnaG"/>
    <property type="match status" value="1"/>
</dbReference>
<evidence type="ECO:0000256" key="3">
    <source>
        <dbReference type="ARBA" id="ARBA00022679"/>
    </source>
</evidence>
<evidence type="ECO:0000313" key="16">
    <source>
        <dbReference type="Proteomes" id="UP000596157"/>
    </source>
</evidence>
<dbReference type="GeneID" id="92280284"/>
<dbReference type="Pfam" id="PF08275">
    <property type="entry name" value="DNAG_N"/>
    <property type="match status" value="1"/>
</dbReference>
<dbReference type="InterPro" id="IPR006171">
    <property type="entry name" value="TOPRIM_dom"/>
</dbReference>
<comment type="function">
    <text evidence="12 13">RNA polymerase that catalyzes the synthesis of short RNA molecules used as primers for DNA polymerase during DNA replication.</text>
</comment>
<keyword evidence="16" id="KW-1185">Reference proteome</keyword>
<keyword evidence="10 12" id="KW-0238">DNA-binding</keyword>
<protein>
    <recommendedName>
        <fullName evidence="12 13">DNA primase</fullName>
        <ecNumber evidence="12">2.7.7.101</ecNumber>
    </recommendedName>
</protein>
<keyword evidence="3 12" id="KW-0808">Transferase</keyword>
<proteinExistence type="inferred from homology"/>
<feature type="zinc finger region" description="CHC2-type" evidence="12">
    <location>
        <begin position="40"/>
        <end position="64"/>
    </location>
</feature>
<dbReference type="InterPro" id="IPR050219">
    <property type="entry name" value="DnaG_primase"/>
</dbReference>
<dbReference type="Gene3D" id="3.90.580.10">
    <property type="entry name" value="Zinc finger, CHC2-type domain"/>
    <property type="match status" value="1"/>
</dbReference>
<evidence type="ECO:0000256" key="1">
    <source>
        <dbReference type="ARBA" id="ARBA00022478"/>
    </source>
</evidence>
<evidence type="ECO:0000256" key="2">
    <source>
        <dbReference type="ARBA" id="ARBA00022515"/>
    </source>
</evidence>
<feature type="domain" description="Toprim" evidence="14">
    <location>
        <begin position="259"/>
        <end position="341"/>
    </location>
</feature>
<evidence type="ECO:0000313" key="15">
    <source>
        <dbReference type="EMBL" id="QQO61762.1"/>
    </source>
</evidence>
<dbReference type="Proteomes" id="UP000596157">
    <property type="component" value="Chromosome"/>
</dbReference>
<dbReference type="HAMAP" id="MF_00974">
    <property type="entry name" value="DNA_primase_DnaG"/>
    <property type="match status" value="1"/>
</dbReference>
<keyword evidence="4 12" id="KW-0548">Nucleotidyltransferase</keyword>
<dbReference type="InterPro" id="IPR030846">
    <property type="entry name" value="DnaG_bac"/>
</dbReference>
<name>A0ABX7ACR9_9GAMM</name>
<accession>A0ABX7ACR9</accession>
<dbReference type="InterPro" id="IPR016136">
    <property type="entry name" value="DNA_helicase_N/primase_C"/>
</dbReference>
<keyword evidence="1 12" id="KW-0240">DNA-directed RNA polymerase</keyword>
<evidence type="ECO:0000256" key="10">
    <source>
        <dbReference type="ARBA" id="ARBA00023125"/>
    </source>
</evidence>
<keyword evidence="5 12" id="KW-0235">DNA replication</keyword>
<keyword evidence="8 12" id="KW-0862">Zinc</keyword>
<dbReference type="InterPro" id="IPR002694">
    <property type="entry name" value="Znf_CHC2"/>
</dbReference>
<evidence type="ECO:0000256" key="12">
    <source>
        <dbReference type="HAMAP-Rule" id="MF_00974"/>
    </source>
</evidence>
<keyword evidence="9" id="KW-0460">Magnesium</keyword>
<dbReference type="SMART" id="SM00493">
    <property type="entry name" value="TOPRIM"/>
    <property type="match status" value="1"/>
</dbReference>
<evidence type="ECO:0000256" key="13">
    <source>
        <dbReference type="PIRNR" id="PIRNR002811"/>
    </source>
</evidence>
<dbReference type="Gene3D" id="1.20.50.20">
    <property type="entry name" value="DnaG, RNA polymerase domain, helical bundle"/>
    <property type="match status" value="1"/>
</dbReference>
<reference evidence="16" key="1">
    <citation type="submission" date="2021-01" db="EMBL/GenBank/DDBJ databases">
        <title>Providencia vermicola LLDRA6, a soil-borne Mn(II)-oxidizing bacterium, exploits a strategy of superoxide production coupled to hydrogen peroxide consumption to generate Mn oxides, as revealed by transcriptional up-regulation of genes for phenylacetic acid catabolism.</title>
        <authorList>
            <person name="Chen S."/>
            <person name="Ding Z."/>
            <person name="Chen J."/>
            <person name="Luo J."/>
            <person name="Ruan X."/>
            <person name="Li Z."/>
            <person name="Liao F."/>
            <person name="He J."/>
            <person name="Li D."/>
        </authorList>
    </citation>
    <scope>NUCLEOTIDE SEQUENCE [LARGE SCALE GENOMIC DNA]</scope>
    <source>
        <strain evidence="16">LLDRA6</strain>
    </source>
</reference>
<dbReference type="Gene3D" id="3.40.1360.10">
    <property type="match status" value="1"/>
</dbReference>
<keyword evidence="7 12" id="KW-0863">Zinc-finger</keyword>
<dbReference type="InterPro" id="IPR034151">
    <property type="entry name" value="TOPRIM_DnaG_bac"/>
</dbReference>
<comment type="cofactor">
    <cofactor evidence="12 13">
        <name>Zn(2+)</name>
        <dbReference type="ChEBI" id="CHEBI:29105"/>
    </cofactor>
    <text evidence="12 13">Binds 1 zinc ion per monomer.</text>
</comment>
<dbReference type="Pfam" id="PF08278">
    <property type="entry name" value="DnaG_DnaB_bind"/>
    <property type="match status" value="1"/>
</dbReference>
<dbReference type="InterPro" id="IPR006295">
    <property type="entry name" value="DNA_primase_DnaG"/>
</dbReference>
<evidence type="ECO:0000256" key="9">
    <source>
        <dbReference type="ARBA" id="ARBA00022842"/>
    </source>
</evidence>
<dbReference type="GO" id="GO:0016779">
    <property type="term" value="F:nucleotidyltransferase activity"/>
    <property type="evidence" value="ECO:0007669"/>
    <property type="project" value="UniProtKB-KW"/>
</dbReference>
<dbReference type="PANTHER" id="PTHR30313:SF2">
    <property type="entry name" value="DNA PRIMASE"/>
    <property type="match status" value="1"/>
</dbReference>
<dbReference type="Gene3D" id="3.90.980.10">
    <property type="entry name" value="DNA primase, catalytic core, N-terminal domain"/>
    <property type="match status" value="1"/>
</dbReference>
<comment type="domain">
    <text evidence="12">Contains an N-terminal zinc-binding domain, a central core domain that contains the primase activity, and a C-terminal DnaB-binding domain.</text>
</comment>
<dbReference type="PROSITE" id="PS50880">
    <property type="entry name" value="TOPRIM"/>
    <property type="match status" value="1"/>
</dbReference>
<dbReference type="SUPFAM" id="SSF117023">
    <property type="entry name" value="DNA primase DnaG, C-terminal domain"/>
    <property type="match status" value="1"/>
</dbReference>
<comment type="similarity">
    <text evidence="12 13">Belongs to the DnaG primase family.</text>
</comment>
<dbReference type="SUPFAM" id="SSF56731">
    <property type="entry name" value="DNA primase core"/>
    <property type="match status" value="1"/>
</dbReference>
<comment type="catalytic activity">
    <reaction evidence="12">
        <text>ssDNA + n NTP = ssDNA/pppN(pN)n-1 hybrid + (n-1) diphosphate.</text>
        <dbReference type="EC" id="2.7.7.101"/>
    </reaction>
</comment>
<dbReference type="PANTHER" id="PTHR30313">
    <property type="entry name" value="DNA PRIMASE"/>
    <property type="match status" value="1"/>
</dbReference>
<evidence type="ECO:0000259" key="14">
    <source>
        <dbReference type="PROSITE" id="PS50880"/>
    </source>
</evidence>
<gene>
    <name evidence="12 15" type="primary">dnaG</name>
    <name evidence="15" type="ORF">JI723_16155</name>
</gene>